<reference evidence="1" key="1">
    <citation type="submission" date="2020-03" db="EMBL/GenBank/DDBJ databases">
        <title>The deep terrestrial virosphere.</title>
        <authorList>
            <person name="Holmfeldt K."/>
            <person name="Nilsson E."/>
            <person name="Simone D."/>
            <person name="Lopez-Fernandez M."/>
            <person name="Wu X."/>
            <person name="de Brujin I."/>
            <person name="Lundin D."/>
            <person name="Andersson A."/>
            <person name="Bertilsson S."/>
            <person name="Dopson M."/>
        </authorList>
    </citation>
    <scope>NUCLEOTIDE SEQUENCE</scope>
    <source>
        <strain evidence="1">MM171A01624</strain>
    </source>
</reference>
<sequence length="54" mass="6530">MTTDRVKIQDELDDALKKELKAIDWRRYLHYGTVTVRIRNDSFEGYKVERTIQD</sequence>
<protein>
    <submittedName>
        <fullName evidence="1">Uncharacterized protein</fullName>
    </submittedName>
</protein>
<dbReference type="AlphaFoldDB" id="A0A6M3M0X5"/>
<organism evidence="1">
    <name type="scientific">viral metagenome</name>
    <dbReference type="NCBI Taxonomy" id="1070528"/>
    <lineage>
        <taxon>unclassified sequences</taxon>
        <taxon>metagenomes</taxon>
        <taxon>organismal metagenomes</taxon>
    </lineage>
</organism>
<accession>A0A6M3M0X5</accession>
<name>A0A6M3M0X5_9ZZZZ</name>
<proteinExistence type="predicted"/>
<gene>
    <name evidence="1" type="ORF">MM171A01624_0009</name>
</gene>
<evidence type="ECO:0000313" key="1">
    <source>
        <dbReference type="EMBL" id="QJA98721.1"/>
    </source>
</evidence>
<dbReference type="EMBL" id="MT143603">
    <property type="protein sequence ID" value="QJA98721.1"/>
    <property type="molecule type" value="Genomic_DNA"/>
</dbReference>